<accession>A0A438H3F3</accession>
<feature type="compositionally biased region" description="Basic and acidic residues" evidence="1">
    <location>
        <begin position="286"/>
        <end position="295"/>
    </location>
</feature>
<gene>
    <name evidence="2" type="primary">YTX2_185</name>
    <name evidence="2" type="ORF">CK203_048184</name>
</gene>
<feature type="region of interest" description="Disordered" evidence="1">
    <location>
        <begin position="1"/>
        <end position="22"/>
    </location>
</feature>
<feature type="compositionally biased region" description="Basic and acidic residues" evidence="1">
    <location>
        <begin position="391"/>
        <end position="404"/>
    </location>
</feature>
<dbReference type="PANTHER" id="PTHR46890:SF48">
    <property type="entry name" value="RNA-DIRECTED DNA POLYMERASE"/>
    <property type="match status" value="1"/>
</dbReference>
<feature type="region of interest" description="Disordered" evidence="1">
    <location>
        <begin position="286"/>
        <end position="346"/>
    </location>
</feature>
<dbReference type="AlphaFoldDB" id="A0A438H3F3"/>
<name>A0A438H3F3_VITVI</name>
<evidence type="ECO:0000313" key="2">
    <source>
        <dbReference type="EMBL" id="RVW79116.1"/>
    </source>
</evidence>
<reference evidence="2 3" key="1">
    <citation type="journal article" date="2018" name="PLoS Genet.">
        <title>Population sequencing reveals clonal diversity and ancestral inbreeding in the grapevine cultivar Chardonnay.</title>
        <authorList>
            <person name="Roach M.J."/>
            <person name="Johnson D.L."/>
            <person name="Bohlmann J."/>
            <person name="van Vuuren H.J."/>
            <person name="Jones S.J."/>
            <person name="Pretorius I.S."/>
            <person name="Schmidt S.A."/>
            <person name="Borneman A.R."/>
        </authorList>
    </citation>
    <scope>NUCLEOTIDE SEQUENCE [LARGE SCALE GENOMIC DNA]</scope>
    <source>
        <strain evidence="3">cv. Chardonnay</strain>
        <tissue evidence="2">Leaf</tissue>
    </source>
</reference>
<protein>
    <submittedName>
        <fullName evidence="2">Transposon TX1 uncharacterized 149 kDa protein</fullName>
    </submittedName>
</protein>
<comment type="caution">
    <text evidence="2">The sequence shown here is derived from an EMBL/GenBank/DDBJ whole genome shotgun (WGS) entry which is preliminary data.</text>
</comment>
<feature type="region of interest" description="Disordered" evidence="1">
    <location>
        <begin position="370"/>
        <end position="404"/>
    </location>
</feature>
<proteinExistence type="predicted"/>
<organism evidence="2 3">
    <name type="scientific">Vitis vinifera</name>
    <name type="common">Grape</name>
    <dbReference type="NCBI Taxonomy" id="29760"/>
    <lineage>
        <taxon>Eukaryota</taxon>
        <taxon>Viridiplantae</taxon>
        <taxon>Streptophyta</taxon>
        <taxon>Embryophyta</taxon>
        <taxon>Tracheophyta</taxon>
        <taxon>Spermatophyta</taxon>
        <taxon>Magnoliopsida</taxon>
        <taxon>eudicotyledons</taxon>
        <taxon>Gunneridae</taxon>
        <taxon>Pentapetalae</taxon>
        <taxon>rosids</taxon>
        <taxon>Vitales</taxon>
        <taxon>Vitaceae</taxon>
        <taxon>Viteae</taxon>
        <taxon>Vitis</taxon>
    </lineage>
</organism>
<sequence>MIAKVRLTGADPDNEDQPKEHKLPWRTGRIRAPNKFQNINVAAESAITPYVDNTPKGVDQSNAKLIPMRLTSAKLIPMRLESVPEKKANEIIEYGKDVEGLCERKTFLVRLEGEHRGNLVFDHRASRGSVYVLGFEKEEVGCLLQQPRKVHKDFGVHYNRKQIFLVIPEDSVKWVEVGRVVARSLRKKGVATIVPFLGGKGLRRWSPKENSKVEGKFRGGWIELRGEDKNCNEGSVSSPALIKVIDGDWVFTMFIAVIGDEEVVEGRRRDLDQRLEGFRVGEVGRKKKGEERRSADVLPVGTRAKSGPLRLGQGEGEKKTSEKQVPPQREEATIGGKGKGVPDDHDVQDERIREEGSEVWFKEAVEYPISPSSNRRQGSRSYNEPLLLEKPSSDSEELPKEEAFREGAQWERGFSASLIFFCRSPRIRCLGEGASSSRDEEVVRDLQVRKPFFEEDREGLLGRVGPMFVVLQLRSCLLIQKSESACSNQLPESFNPIKTKPILPSEVSNRVTGSQVMLGSPHQASSKLKACLPGKWLKCVRFYALWILRYIPEGRTNALQVGFPFTEEEIYKAIFQLDRDKASGPDGFTIAVFQDCWDVIKEDLVRVFAEFHSSGIINQSTNASFIVLLPKKSMTKKISDFRPISLITSLYKIIAKVLSGRLRGWKKWMRGCLSTVSFAILVNGNAKGWVKASRGLRQGDPLSPFVYFSRRCTEQMLLRAEERNSLEGFRVDSQEFIASVWAYFGLKVNLDKSNIYGINLEQNHLSRLAELLDCKASGWPMPYLGLPLGGNPKACGFWDPVIERISRRLDGWQKAYLSFGVEGKGLGFGKIVLRNRSLREMVVEMVTSLSLEGYCTSLLGVFQVYSVCGRRWRKNSVLGRLVFSLLSFFGILKSLSKSSPLSGWWHTRRHEESADHLFLHCSSTMELWHRLFQLAKTDWVPPMSISNMLSINYNGFGLSKGGTVLWQATCIAIIWVVWRERNARIFEDKARNSENL</sequence>
<evidence type="ECO:0000256" key="1">
    <source>
        <dbReference type="SAM" id="MobiDB-lite"/>
    </source>
</evidence>
<evidence type="ECO:0000313" key="3">
    <source>
        <dbReference type="Proteomes" id="UP000288805"/>
    </source>
</evidence>
<dbReference type="InterPro" id="IPR052343">
    <property type="entry name" value="Retrotransposon-Effector_Assoc"/>
</dbReference>
<dbReference type="EMBL" id="QGNW01000286">
    <property type="protein sequence ID" value="RVW79116.1"/>
    <property type="molecule type" value="Genomic_DNA"/>
</dbReference>
<dbReference type="Proteomes" id="UP000288805">
    <property type="component" value="Unassembled WGS sequence"/>
</dbReference>
<feature type="compositionally biased region" description="Polar residues" evidence="1">
    <location>
        <begin position="370"/>
        <end position="382"/>
    </location>
</feature>
<feature type="compositionally biased region" description="Basic and acidic residues" evidence="1">
    <location>
        <begin position="315"/>
        <end position="332"/>
    </location>
</feature>
<dbReference type="PANTHER" id="PTHR46890">
    <property type="entry name" value="NON-LTR RETROLELEMENT REVERSE TRANSCRIPTASE-LIKE PROTEIN-RELATED"/>
    <property type="match status" value="1"/>
</dbReference>